<dbReference type="Gene3D" id="3.40.640.10">
    <property type="entry name" value="Type I PLP-dependent aspartate aminotransferase-like (Major domain)"/>
    <property type="match status" value="1"/>
</dbReference>
<keyword evidence="3" id="KW-0032">Aminotransferase</keyword>
<dbReference type="InterPro" id="IPR015421">
    <property type="entry name" value="PyrdxlP-dep_Trfase_major"/>
</dbReference>
<keyword evidence="4" id="KW-0808">Transferase</keyword>
<reference evidence="7" key="1">
    <citation type="submission" date="2018-05" db="EMBL/GenBank/DDBJ databases">
        <authorList>
            <person name="Lanie J.A."/>
            <person name="Ng W.-L."/>
            <person name="Kazmierczak K.M."/>
            <person name="Andrzejewski T.M."/>
            <person name="Davidsen T.M."/>
            <person name="Wayne K.J."/>
            <person name="Tettelin H."/>
            <person name="Glass J.I."/>
            <person name="Rusch D."/>
            <person name="Podicherti R."/>
            <person name="Tsui H.-C.T."/>
            <person name="Winkler M.E."/>
        </authorList>
    </citation>
    <scope>NUCLEOTIDE SEQUENCE</scope>
</reference>
<evidence type="ECO:0000256" key="3">
    <source>
        <dbReference type="ARBA" id="ARBA00022576"/>
    </source>
</evidence>
<dbReference type="InterPro" id="IPR015422">
    <property type="entry name" value="PyrdxlP-dep_Trfase_small"/>
</dbReference>
<dbReference type="AlphaFoldDB" id="A0A381UBC3"/>
<dbReference type="Pfam" id="PF00155">
    <property type="entry name" value="Aminotran_1_2"/>
    <property type="match status" value="1"/>
</dbReference>
<gene>
    <name evidence="7" type="ORF">METZ01_LOCUS78360</name>
</gene>
<organism evidence="7">
    <name type="scientific">marine metagenome</name>
    <dbReference type="NCBI Taxonomy" id="408172"/>
    <lineage>
        <taxon>unclassified sequences</taxon>
        <taxon>metagenomes</taxon>
        <taxon>ecological metagenomes</taxon>
    </lineage>
</organism>
<dbReference type="CDD" id="cd00609">
    <property type="entry name" value="AAT_like"/>
    <property type="match status" value="1"/>
</dbReference>
<evidence type="ECO:0000256" key="2">
    <source>
        <dbReference type="ARBA" id="ARBA00007441"/>
    </source>
</evidence>
<evidence type="ECO:0000259" key="6">
    <source>
        <dbReference type="Pfam" id="PF00155"/>
    </source>
</evidence>
<keyword evidence="5" id="KW-0663">Pyridoxal phosphate</keyword>
<dbReference type="InterPro" id="IPR015424">
    <property type="entry name" value="PyrdxlP-dep_Trfase"/>
</dbReference>
<dbReference type="InterPro" id="IPR004839">
    <property type="entry name" value="Aminotransferase_I/II_large"/>
</dbReference>
<dbReference type="EMBL" id="UINC01006103">
    <property type="protein sequence ID" value="SVA25506.1"/>
    <property type="molecule type" value="Genomic_DNA"/>
</dbReference>
<dbReference type="SUPFAM" id="SSF53383">
    <property type="entry name" value="PLP-dependent transferases"/>
    <property type="match status" value="1"/>
</dbReference>
<protein>
    <recommendedName>
        <fullName evidence="6">Aminotransferase class I/classII large domain-containing protein</fullName>
    </recommendedName>
</protein>
<feature type="domain" description="Aminotransferase class I/classII large" evidence="6">
    <location>
        <begin position="31"/>
        <end position="385"/>
    </location>
</feature>
<comment type="cofactor">
    <cofactor evidence="1">
        <name>pyridoxal 5'-phosphate</name>
        <dbReference type="ChEBI" id="CHEBI:597326"/>
    </cofactor>
</comment>
<proteinExistence type="inferred from homology"/>
<evidence type="ECO:0000256" key="4">
    <source>
        <dbReference type="ARBA" id="ARBA00022679"/>
    </source>
</evidence>
<dbReference type="GO" id="GO:0006520">
    <property type="term" value="P:amino acid metabolic process"/>
    <property type="evidence" value="ECO:0007669"/>
    <property type="project" value="InterPro"/>
</dbReference>
<dbReference type="PANTHER" id="PTHR46383:SF1">
    <property type="entry name" value="ASPARTATE AMINOTRANSFERASE"/>
    <property type="match status" value="1"/>
</dbReference>
<dbReference type="PANTHER" id="PTHR46383">
    <property type="entry name" value="ASPARTATE AMINOTRANSFERASE"/>
    <property type="match status" value="1"/>
</dbReference>
<evidence type="ECO:0000313" key="7">
    <source>
        <dbReference type="EMBL" id="SVA25506.1"/>
    </source>
</evidence>
<sequence length="397" mass="43022">MKLAERTTKVSGSPTLKVGLEAARLRRSGVDVVDLGAGEPDFPTPEHAKDAAHSAINENFTKYTPNSGIEDLKLAIVDRYRFDYGVEYESPETIVSAGGKQALYNVALALFGDGDEVITHAPGWPTIVEQIKLADATPVIVRTFAEHKFMIQSEAIVAAITPRTRGIIVNSPGNPTGALISEEELAVIAEAAVVHDIWIVLDLCYERLIYDDVPHNLPKVLTERMRDLTVLTGSASKAYAMTGWRCGWVLGPPPVIAACSAVQSHATSNVCSITQRAALSALTGPQDCVTDMLNDYRVRRDQASLWLQEDARISLVKPDGAFYLFPDISGVLSPDGLRTSADLAHALLTDAHVAVTPGEAFDAPGFLRISYATSIERLREGISRILDFLKTDTRIAN</sequence>
<evidence type="ECO:0000256" key="1">
    <source>
        <dbReference type="ARBA" id="ARBA00001933"/>
    </source>
</evidence>
<dbReference type="GO" id="GO:0008483">
    <property type="term" value="F:transaminase activity"/>
    <property type="evidence" value="ECO:0007669"/>
    <property type="project" value="UniProtKB-KW"/>
</dbReference>
<dbReference type="Gene3D" id="3.90.1150.10">
    <property type="entry name" value="Aspartate Aminotransferase, domain 1"/>
    <property type="match status" value="1"/>
</dbReference>
<dbReference type="InterPro" id="IPR050596">
    <property type="entry name" value="AspAT/PAT-like"/>
</dbReference>
<name>A0A381UBC3_9ZZZZ</name>
<comment type="similarity">
    <text evidence="2">Belongs to the class-I pyridoxal-phosphate-dependent aminotransferase family.</text>
</comment>
<accession>A0A381UBC3</accession>
<evidence type="ECO:0000256" key="5">
    <source>
        <dbReference type="ARBA" id="ARBA00022898"/>
    </source>
</evidence>
<dbReference type="GO" id="GO:0030170">
    <property type="term" value="F:pyridoxal phosphate binding"/>
    <property type="evidence" value="ECO:0007669"/>
    <property type="project" value="InterPro"/>
</dbReference>